<dbReference type="SUPFAM" id="SSF56219">
    <property type="entry name" value="DNase I-like"/>
    <property type="match status" value="1"/>
</dbReference>
<reference evidence="3" key="1">
    <citation type="journal article" date="2019" name="Int. J. Syst. Evol. Microbiol.">
        <title>The Global Catalogue of Microorganisms (GCM) 10K type strain sequencing project: providing services to taxonomists for standard genome sequencing and annotation.</title>
        <authorList>
            <consortium name="The Broad Institute Genomics Platform"/>
            <consortium name="The Broad Institute Genome Sequencing Center for Infectious Disease"/>
            <person name="Wu L."/>
            <person name="Ma J."/>
        </authorList>
    </citation>
    <scope>NUCLEOTIDE SEQUENCE [LARGE SCALE GENOMIC DNA]</scope>
    <source>
        <strain evidence="3">CCM 8947</strain>
    </source>
</reference>
<protein>
    <submittedName>
        <fullName evidence="2">Endonuclease/exonuclease/phosphatase family protein</fullName>
    </submittedName>
</protein>
<organism evidence="2 3">
    <name type="scientific">Lacticaseibacillus yichunensis</name>
    <dbReference type="NCBI Taxonomy" id="2486015"/>
    <lineage>
        <taxon>Bacteria</taxon>
        <taxon>Bacillati</taxon>
        <taxon>Bacillota</taxon>
        <taxon>Bacilli</taxon>
        <taxon>Lactobacillales</taxon>
        <taxon>Lactobacillaceae</taxon>
        <taxon>Lacticaseibacillus</taxon>
    </lineage>
</organism>
<dbReference type="InterPro" id="IPR005135">
    <property type="entry name" value="Endo/exonuclease/phosphatase"/>
</dbReference>
<name>A0ABW4CV43_9LACO</name>
<dbReference type="Proteomes" id="UP001597192">
    <property type="component" value="Unassembled WGS sequence"/>
</dbReference>
<dbReference type="GO" id="GO:0004519">
    <property type="term" value="F:endonuclease activity"/>
    <property type="evidence" value="ECO:0007669"/>
    <property type="project" value="UniProtKB-KW"/>
</dbReference>
<keyword evidence="3" id="KW-1185">Reference proteome</keyword>
<dbReference type="Gene3D" id="3.60.10.10">
    <property type="entry name" value="Endonuclease/exonuclease/phosphatase"/>
    <property type="match status" value="1"/>
</dbReference>
<keyword evidence="2" id="KW-0540">Nuclease</keyword>
<dbReference type="PANTHER" id="PTHR12121:SF36">
    <property type="entry name" value="ENDONUCLEASE_EXONUCLEASE_PHOSPHATASE DOMAIN-CONTAINING PROTEIN"/>
    <property type="match status" value="1"/>
</dbReference>
<dbReference type="Pfam" id="PF03372">
    <property type="entry name" value="Exo_endo_phos"/>
    <property type="match status" value="1"/>
</dbReference>
<dbReference type="CDD" id="cd09083">
    <property type="entry name" value="EEP-1"/>
    <property type="match status" value="1"/>
</dbReference>
<evidence type="ECO:0000259" key="1">
    <source>
        <dbReference type="Pfam" id="PF03372"/>
    </source>
</evidence>
<accession>A0ABW4CV43</accession>
<dbReference type="InterPro" id="IPR050410">
    <property type="entry name" value="CCR4/nocturin_mRNA_transcr"/>
</dbReference>
<keyword evidence="2" id="KW-0378">Hydrolase</keyword>
<dbReference type="RefSeq" id="WP_125697403.1">
    <property type="nucleotide sequence ID" value="NZ_JBHTOG010000066.1"/>
</dbReference>
<proteinExistence type="predicted"/>
<feature type="domain" description="Endonuclease/exonuclease/phosphatase" evidence="1">
    <location>
        <begin position="4"/>
        <end position="246"/>
    </location>
</feature>
<dbReference type="EMBL" id="JBHTOG010000066">
    <property type="protein sequence ID" value="MFD1433310.1"/>
    <property type="molecule type" value="Genomic_DNA"/>
</dbReference>
<sequence>MRIATYNLRVDTDYDKEWQWPYRAEYVLDLIKFHDWDVLAVEEIRPTQVKDLTEGLPEYHLLSQERDGDGTGEGIGLLFKENNYNLIDNGAFWLSQTPAQPSIYPGAAYPRVCVWAILQDRATRVETLVISVHLDNISEEARTNGMKVILKQLASQIAVYPTVILGDYNAEPSEAVHTLLTEAAFVNAKTLPDIQHYGPTGTFQNFTYTMPWHDLENIDYIYVKGLKTLKTGVLTDSFDGRYASDHFPLCAELAPE</sequence>
<keyword evidence="2" id="KW-0255">Endonuclease</keyword>
<dbReference type="InterPro" id="IPR036691">
    <property type="entry name" value="Endo/exonu/phosph_ase_sf"/>
</dbReference>
<dbReference type="PANTHER" id="PTHR12121">
    <property type="entry name" value="CARBON CATABOLITE REPRESSOR PROTEIN 4"/>
    <property type="match status" value="1"/>
</dbReference>
<gene>
    <name evidence="2" type="ORF">ACFQ47_11595</name>
</gene>
<evidence type="ECO:0000313" key="3">
    <source>
        <dbReference type="Proteomes" id="UP001597192"/>
    </source>
</evidence>
<evidence type="ECO:0000313" key="2">
    <source>
        <dbReference type="EMBL" id="MFD1433310.1"/>
    </source>
</evidence>
<comment type="caution">
    <text evidence="2">The sequence shown here is derived from an EMBL/GenBank/DDBJ whole genome shotgun (WGS) entry which is preliminary data.</text>
</comment>